<evidence type="ECO:0000313" key="2">
    <source>
        <dbReference type="EMBL" id="MDJ1159781.1"/>
    </source>
</evidence>
<dbReference type="EMBL" id="JASJEV010000012">
    <property type="protein sequence ID" value="MDJ1159781.1"/>
    <property type="molecule type" value="Genomic_DNA"/>
</dbReference>
<dbReference type="Pfam" id="PF01878">
    <property type="entry name" value="EVE"/>
    <property type="match status" value="1"/>
</dbReference>
<keyword evidence="3" id="KW-1185">Reference proteome</keyword>
<dbReference type="Gene3D" id="3.10.590.10">
    <property type="entry name" value="ph1033 like domains"/>
    <property type="match status" value="1"/>
</dbReference>
<dbReference type="SUPFAM" id="SSF88697">
    <property type="entry name" value="PUA domain-like"/>
    <property type="match status" value="1"/>
</dbReference>
<dbReference type="CDD" id="cd21133">
    <property type="entry name" value="EVE"/>
    <property type="match status" value="1"/>
</dbReference>
<dbReference type="InterPro" id="IPR002740">
    <property type="entry name" value="EVE_domain"/>
</dbReference>
<accession>A0ABT7AK74</accession>
<evidence type="ECO:0000259" key="1">
    <source>
        <dbReference type="Pfam" id="PF01878"/>
    </source>
</evidence>
<dbReference type="InterPro" id="IPR047197">
    <property type="entry name" value="THYN1-like_EVE"/>
</dbReference>
<dbReference type="InterPro" id="IPR052181">
    <property type="entry name" value="5hmC_binding"/>
</dbReference>
<dbReference type="PANTHER" id="PTHR14087:SF7">
    <property type="entry name" value="THYMOCYTE NUCLEAR PROTEIN 1"/>
    <property type="match status" value="1"/>
</dbReference>
<organism evidence="2 3">
    <name type="scientific">Chelatococcus albus</name>
    <dbReference type="NCBI Taxonomy" id="3047466"/>
    <lineage>
        <taxon>Bacteria</taxon>
        <taxon>Pseudomonadati</taxon>
        <taxon>Pseudomonadota</taxon>
        <taxon>Alphaproteobacteria</taxon>
        <taxon>Hyphomicrobiales</taxon>
        <taxon>Chelatococcaceae</taxon>
        <taxon>Chelatococcus</taxon>
    </lineage>
</organism>
<sequence length="145" mass="15939">MAYWLVKSEPFKWSWDDQVKAGAKGTHWDGVRNHLAKLNLMAMRLGERAFFYHSNEGKEIVGVVEVIREAYPDPAAAPGEPWVVVDFKAVEPLPRPVSLAEVKADPRLSKMALVTSMRLSVQPVTEAEWDVVCALGGLGGLAGKP</sequence>
<reference evidence="2 3" key="1">
    <citation type="submission" date="2023-05" db="EMBL/GenBank/DDBJ databases">
        <title>Chelatococcus sp. nov., a moderately thermophilic bacterium isolated from hot spring microbial mat.</title>
        <authorList>
            <person name="Hu C.-J."/>
            <person name="Li W.-J."/>
        </authorList>
    </citation>
    <scope>NUCLEOTIDE SEQUENCE [LARGE SCALE GENOMIC DNA]</scope>
    <source>
        <strain evidence="2 3">SYSU G07232</strain>
    </source>
</reference>
<comment type="caution">
    <text evidence="2">The sequence shown here is derived from an EMBL/GenBank/DDBJ whole genome shotgun (WGS) entry which is preliminary data.</text>
</comment>
<evidence type="ECO:0000313" key="3">
    <source>
        <dbReference type="Proteomes" id="UP001321492"/>
    </source>
</evidence>
<proteinExistence type="predicted"/>
<name>A0ABT7AK74_9HYPH</name>
<dbReference type="Proteomes" id="UP001321492">
    <property type="component" value="Unassembled WGS sequence"/>
</dbReference>
<dbReference type="PANTHER" id="PTHR14087">
    <property type="entry name" value="THYMOCYTE NUCLEAR PROTEIN 1"/>
    <property type="match status" value="1"/>
</dbReference>
<dbReference type="RefSeq" id="WP_283741776.1">
    <property type="nucleotide sequence ID" value="NZ_JASJEV010000012.1"/>
</dbReference>
<protein>
    <submittedName>
        <fullName evidence="2">EVE domain-containing protein</fullName>
    </submittedName>
</protein>
<feature type="domain" description="EVE" evidence="1">
    <location>
        <begin position="2"/>
        <end position="134"/>
    </location>
</feature>
<gene>
    <name evidence="2" type="ORF">QNA08_16270</name>
</gene>
<dbReference type="InterPro" id="IPR015947">
    <property type="entry name" value="PUA-like_sf"/>
</dbReference>